<protein>
    <recommendedName>
        <fullName evidence="3">cysteine desulfurase</fullName>
        <ecNumber evidence="3">2.8.1.7</ecNumber>
    </recommendedName>
</protein>
<evidence type="ECO:0000256" key="3">
    <source>
        <dbReference type="ARBA" id="ARBA00012239"/>
    </source>
</evidence>
<dbReference type="InterPro" id="IPR010970">
    <property type="entry name" value="Cys_dSase_SufS"/>
</dbReference>
<dbReference type="InterPro" id="IPR000192">
    <property type="entry name" value="Aminotrans_V_dom"/>
</dbReference>
<accession>G5IE05</accession>
<dbReference type="InterPro" id="IPR015421">
    <property type="entry name" value="PyrdxlP-dep_Trfase_major"/>
</dbReference>
<dbReference type="GO" id="GO:0006534">
    <property type="term" value="P:cysteine metabolic process"/>
    <property type="evidence" value="ECO:0007669"/>
    <property type="project" value="InterPro"/>
</dbReference>
<evidence type="ECO:0000256" key="1">
    <source>
        <dbReference type="ARBA" id="ARBA00001933"/>
    </source>
</evidence>
<feature type="domain" description="Aminotransferase class V" evidence="8">
    <location>
        <begin position="21"/>
        <end position="389"/>
    </location>
</feature>
<evidence type="ECO:0000313" key="10">
    <source>
        <dbReference type="Proteomes" id="UP000005384"/>
    </source>
</evidence>
<dbReference type="PATRIC" id="fig|742737.3.peg.1756"/>
<comment type="catalytic activity">
    <reaction evidence="6">
        <text>(sulfur carrier)-H + L-cysteine = (sulfur carrier)-SH + L-alanine</text>
        <dbReference type="Rhea" id="RHEA:43892"/>
        <dbReference type="Rhea" id="RHEA-COMP:14737"/>
        <dbReference type="Rhea" id="RHEA-COMP:14739"/>
        <dbReference type="ChEBI" id="CHEBI:29917"/>
        <dbReference type="ChEBI" id="CHEBI:35235"/>
        <dbReference type="ChEBI" id="CHEBI:57972"/>
        <dbReference type="ChEBI" id="CHEBI:64428"/>
        <dbReference type="EC" id="2.8.1.7"/>
    </reaction>
</comment>
<dbReference type="Pfam" id="PF00266">
    <property type="entry name" value="Aminotran_5"/>
    <property type="match status" value="1"/>
</dbReference>
<dbReference type="GO" id="GO:0031071">
    <property type="term" value="F:cysteine desulfurase activity"/>
    <property type="evidence" value="ECO:0007669"/>
    <property type="project" value="UniProtKB-EC"/>
</dbReference>
<organism evidence="9 10">
    <name type="scientific">Hungatella hathewayi WAL-18680</name>
    <dbReference type="NCBI Taxonomy" id="742737"/>
    <lineage>
        <taxon>Bacteria</taxon>
        <taxon>Bacillati</taxon>
        <taxon>Bacillota</taxon>
        <taxon>Clostridia</taxon>
        <taxon>Lachnospirales</taxon>
        <taxon>Lachnospiraceae</taxon>
        <taxon>Hungatella</taxon>
    </lineage>
</organism>
<dbReference type="PROSITE" id="PS00595">
    <property type="entry name" value="AA_TRANSFER_CLASS_5"/>
    <property type="match status" value="1"/>
</dbReference>
<dbReference type="Gene3D" id="3.40.640.10">
    <property type="entry name" value="Type I PLP-dependent aspartate aminotransferase-like (Major domain)"/>
    <property type="match status" value="1"/>
</dbReference>
<evidence type="ECO:0000256" key="7">
    <source>
        <dbReference type="RuleBase" id="RU004504"/>
    </source>
</evidence>
<proteinExistence type="inferred from homology"/>
<evidence type="ECO:0000256" key="6">
    <source>
        <dbReference type="ARBA" id="ARBA00050776"/>
    </source>
</evidence>
<dbReference type="PANTHER" id="PTHR43586:SF8">
    <property type="entry name" value="CYSTEINE DESULFURASE 1, CHLOROPLASTIC"/>
    <property type="match status" value="1"/>
</dbReference>
<dbReference type="AlphaFoldDB" id="G5IE05"/>
<keyword evidence="5" id="KW-0663">Pyridoxal phosphate</keyword>
<evidence type="ECO:0000313" key="9">
    <source>
        <dbReference type="EMBL" id="EHI60286.1"/>
    </source>
</evidence>
<evidence type="ECO:0000259" key="8">
    <source>
        <dbReference type="Pfam" id="PF00266"/>
    </source>
</evidence>
<dbReference type="InterPro" id="IPR015424">
    <property type="entry name" value="PyrdxlP-dep_Trfase"/>
</dbReference>
<dbReference type="EC" id="2.8.1.7" evidence="3"/>
<dbReference type="SUPFAM" id="SSF53383">
    <property type="entry name" value="PLP-dependent transferases"/>
    <property type="match status" value="1"/>
</dbReference>
<comment type="cofactor">
    <cofactor evidence="1 7">
        <name>pyridoxal 5'-phosphate</name>
        <dbReference type="ChEBI" id="CHEBI:597326"/>
    </cofactor>
</comment>
<comment type="similarity">
    <text evidence="2">Belongs to the class-V pyridoxal-phosphate-dependent aminotransferase family. Csd subfamily.</text>
</comment>
<dbReference type="CDD" id="cd06453">
    <property type="entry name" value="SufS_like"/>
    <property type="match status" value="1"/>
</dbReference>
<evidence type="ECO:0000256" key="2">
    <source>
        <dbReference type="ARBA" id="ARBA00010447"/>
    </source>
</evidence>
<dbReference type="Gene3D" id="3.90.1150.10">
    <property type="entry name" value="Aspartate Aminotransferase, domain 1"/>
    <property type="match status" value="1"/>
</dbReference>
<dbReference type="InterPro" id="IPR020578">
    <property type="entry name" value="Aminotrans_V_PyrdxlP_BS"/>
</dbReference>
<sequence>MDIDAIRNQFPMFRNRTEPLIYFDNGATTQKPQAVIDRLVQYYSCENSNIHRGNYPLSNRASTLYEHARTTVQTWLHAKSADEIVFTKGCTESINLAAASAFRSLIGPGDNVIVTELEHSSNYYPWHYHCMQNRVELRTAKANMDGSLPTESVLSLIDHKTKLIAMTAMSNVTGFRPDIKRVISEAHRRQIPVLIDAAQEIAHYPVSVTECDCDFLCFSGHKVYGPMGVGVLYGKQEWLNQMAPYQYGGGMITKLEQGEISYRTDSRKYEAGTQNLGDVLGLEAAFQYLDGLDVNLLWQHEKELSCYLRECLGGINGIHIIGNQGSSPVLSFEADHLGAYDVGVLLANAGISIRCGSHCAYPLMKRMGKESICRISLAVYNTKQEIDILADRLETICKKGRTIHDKHQ</sequence>
<dbReference type="HOGENOM" id="CLU_003433_2_5_9"/>
<dbReference type="InterPro" id="IPR015422">
    <property type="entry name" value="PyrdxlP-dep_Trfase_small"/>
</dbReference>
<dbReference type="RefSeq" id="WP_006779715.1">
    <property type="nucleotide sequence ID" value="NZ_CP040506.1"/>
</dbReference>
<name>G5IE05_9FIRM</name>
<evidence type="ECO:0000256" key="5">
    <source>
        <dbReference type="ARBA" id="ARBA00022898"/>
    </source>
</evidence>
<dbReference type="GO" id="GO:0030170">
    <property type="term" value="F:pyridoxal phosphate binding"/>
    <property type="evidence" value="ECO:0007669"/>
    <property type="project" value="InterPro"/>
</dbReference>
<comment type="caution">
    <text evidence="9">The sequence shown here is derived from an EMBL/GenBank/DDBJ whole genome shotgun (WGS) entry which is preliminary data.</text>
</comment>
<keyword evidence="10" id="KW-1185">Reference proteome</keyword>
<dbReference type="EMBL" id="ADLN01000028">
    <property type="protein sequence ID" value="EHI60286.1"/>
    <property type="molecule type" value="Genomic_DNA"/>
</dbReference>
<reference evidence="9 10" key="1">
    <citation type="submission" date="2011-08" db="EMBL/GenBank/DDBJ databases">
        <title>The Genome Sequence of Clostridium hathewayi WAL-18680.</title>
        <authorList>
            <consortium name="The Broad Institute Genome Sequencing Platform"/>
            <person name="Earl A."/>
            <person name="Ward D."/>
            <person name="Feldgarden M."/>
            <person name="Gevers D."/>
            <person name="Finegold S.M."/>
            <person name="Summanen P.H."/>
            <person name="Molitoris D.R."/>
            <person name="Song M."/>
            <person name="Daigneault M."/>
            <person name="Allen-Vercoe E."/>
            <person name="Young S.K."/>
            <person name="Zeng Q."/>
            <person name="Gargeya S."/>
            <person name="Fitzgerald M."/>
            <person name="Haas B."/>
            <person name="Abouelleil A."/>
            <person name="Alvarado L."/>
            <person name="Arachchi H.M."/>
            <person name="Berlin A."/>
            <person name="Brown A."/>
            <person name="Chapman S.B."/>
            <person name="Chen Z."/>
            <person name="Dunbar C."/>
            <person name="Freedman E."/>
            <person name="Gearin G."/>
            <person name="Gellesch M."/>
            <person name="Goldberg J."/>
            <person name="Griggs A."/>
            <person name="Gujja S."/>
            <person name="Heiman D."/>
            <person name="Howarth C."/>
            <person name="Larson L."/>
            <person name="Lui A."/>
            <person name="MacDonald P.J.P."/>
            <person name="Montmayeur A."/>
            <person name="Murphy C."/>
            <person name="Neiman D."/>
            <person name="Pearson M."/>
            <person name="Priest M."/>
            <person name="Roberts A."/>
            <person name="Saif S."/>
            <person name="Shea T."/>
            <person name="Shenoy N."/>
            <person name="Sisk P."/>
            <person name="Stolte C."/>
            <person name="Sykes S."/>
            <person name="Wortman J."/>
            <person name="Nusbaum C."/>
            <person name="Birren B."/>
        </authorList>
    </citation>
    <scope>NUCLEOTIDE SEQUENCE [LARGE SCALE GENOMIC DNA]</scope>
    <source>
        <strain evidence="9 10">WAL-18680</strain>
    </source>
</reference>
<dbReference type="Proteomes" id="UP000005384">
    <property type="component" value="Unassembled WGS sequence"/>
</dbReference>
<dbReference type="PANTHER" id="PTHR43586">
    <property type="entry name" value="CYSTEINE DESULFURASE"/>
    <property type="match status" value="1"/>
</dbReference>
<gene>
    <name evidence="9" type="ORF">HMPREF9473_01732</name>
</gene>
<keyword evidence="4" id="KW-0808">Transferase</keyword>
<evidence type="ECO:0000256" key="4">
    <source>
        <dbReference type="ARBA" id="ARBA00022679"/>
    </source>
</evidence>
<dbReference type="OrthoDB" id="9804366at2"/>